<feature type="transmembrane region" description="Helical" evidence="10">
    <location>
        <begin position="204"/>
        <end position="227"/>
    </location>
</feature>
<dbReference type="InterPro" id="IPR010227">
    <property type="entry name" value="NADH_Q_OxRdtase_chainM/4"/>
</dbReference>
<evidence type="ECO:0000256" key="6">
    <source>
        <dbReference type="ARBA" id="ARBA00023136"/>
    </source>
</evidence>
<feature type="transmembrane region" description="Helical" evidence="10">
    <location>
        <begin position="297"/>
        <end position="319"/>
    </location>
</feature>
<sequence length="485" mass="52662">MVALSGLIWAPLLLGLLSWLAEHRQRGAGNWVSLAGLLLLLLLSLYLAAMGESALSLSWFARFNIHFALLYDGLAQLMVVMTILLAILALAVSWQEIDRRQGFFHFSLMFSVAGINGVFLAADLFLFFLCWEVMLLPMTALILIWGHENRRYAAIKFFIFTQVSGLLMLIAIIALALFHQQIEGTLSFSLAELQHLDLPGESQFWLMLGFFVAFAVKLPTVPLHTWLPDAHTQAPTAGSVLLAGILLKTGAYGLIRILLPLFPEAAMNFAPVAVTLGVISILYGALMAFSQTDFKRLVAYSSISHMGFILLALFSWQAIALQGAILTIVAHGISSAALFCMAGMLQHRLHSRELGNMGGLWTSAPRMATMTLVFVMAGIGLPGLANFNGELLSLLGSFAVYPAHAMVAALGIIGSALYGLQLFQRAFQGPPGKEVQDLQGRELGFCAVMVLALVYFGLQPHLLLEVSAASLDKLVALASFSEVRP</sequence>
<dbReference type="GO" id="GO:0008137">
    <property type="term" value="F:NADH dehydrogenase (ubiquinone) activity"/>
    <property type="evidence" value="ECO:0007669"/>
    <property type="project" value="InterPro"/>
</dbReference>
<feature type="domain" description="NADH:quinone oxidoreductase/Mrp antiporter transmembrane" evidence="11">
    <location>
        <begin position="121"/>
        <end position="408"/>
    </location>
</feature>
<protein>
    <recommendedName>
        <fullName evidence="3">NADH-quinone oxidoreductase subunit M</fullName>
    </recommendedName>
    <alternativeName>
        <fullName evidence="7">NADH dehydrogenase I subunit M</fullName>
    </alternativeName>
    <alternativeName>
        <fullName evidence="8">NDH-1 subunit M</fullName>
    </alternativeName>
</protein>
<feature type="transmembrane region" description="Helical" evidence="10">
    <location>
        <begin position="265"/>
        <end position="285"/>
    </location>
</feature>
<feature type="transmembrane region" description="Helical" evidence="10">
    <location>
        <begin position="325"/>
        <end position="346"/>
    </location>
</feature>
<evidence type="ECO:0000256" key="5">
    <source>
        <dbReference type="ARBA" id="ARBA00022989"/>
    </source>
</evidence>
<evidence type="ECO:0000256" key="10">
    <source>
        <dbReference type="SAM" id="Phobius"/>
    </source>
</evidence>
<dbReference type="PANTHER" id="PTHR43507">
    <property type="entry name" value="NADH-UBIQUINONE OXIDOREDUCTASE CHAIN 4"/>
    <property type="match status" value="1"/>
</dbReference>
<dbReference type="GO" id="GO:0048039">
    <property type="term" value="F:ubiquinone binding"/>
    <property type="evidence" value="ECO:0007669"/>
    <property type="project" value="TreeGrafter"/>
</dbReference>
<evidence type="ECO:0000256" key="9">
    <source>
        <dbReference type="RuleBase" id="RU000320"/>
    </source>
</evidence>
<evidence type="ECO:0000256" key="4">
    <source>
        <dbReference type="ARBA" id="ARBA00022692"/>
    </source>
</evidence>
<dbReference type="EMBL" id="JAFKCV010000001">
    <property type="protein sequence ID" value="MBN7823964.1"/>
    <property type="molecule type" value="Genomic_DNA"/>
</dbReference>
<feature type="transmembrane region" description="Helical" evidence="10">
    <location>
        <begin position="367"/>
        <end position="387"/>
    </location>
</feature>
<reference evidence="12" key="1">
    <citation type="submission" date="2021-03" db="EMBL/GenBank/DDBJ databases">
        <title>novel species isolated from a fishpond in China.</title>
        <authorList>
            <person name="Lu H."/>
            <person name="Cai Z."/>
        </authorList>
    </citation>
    <scope>NUCLEOTIDE SEQUENCE</scope>
    <source>
        <strain evidence="12">JCM 30855</strain>
    </source>
</reference>
<dbReference type="PANTHER" id="PTHR43507:SF1">
    <property type="entry name" value="NADH-UBIQUINONE OXIDOREDUCTASE CHAIN 4"/>
    <property type="match status" value="1"/>
</dbReference>
<comment type="similarity">
    <text evidence="2">Belongs to the complex I subunit 4 family.</text>
</comment>
<evidence type="ECO:0000256" key="1">
    <source>
        <dbReference type="ARBA" id="ARBA00004127"/>
    </source>
</evidence>
<evidence type="ECO:0000256" key="8">
    <source>
        <dbReference type="ARBA" id="ARBA00032798"/>
    </source>
</evidence>
<evidence type="ECO:0000313" key="12">
    <source>
        <dbReference type="EMBL" id="MBN7823964.1"/>
    </source>
</evidence>
<keyword evidence="5 10" id="KW-1133">Transmembrane helix</keyword>
<dbReference type="InterPro" id="IPR001750">
    <property type="entry name" value="ND/Mrp_TM"/>
</dbReference>
<proteinExistence type="inferred from homology"/>
<keyword evidence="6 10" id="KW-0472">Membrane</keyword>
<dbReference type="NCBIfam" id="TIGR01972">
    <property type="entry name" value="NDH_I_M"/>
    <property type="match status" value="1"/>
</dbReference>
<evidence type="ECO:0000259" key="11">
    <source>
        <dbReference type="Pfam" id="PF00361"/>
    </source>
</evidence>
<evidence type="ECO:0000256" key="2">
    <source>
        <dbReference type="ARBA" id="ARBA00009025"/>
    </source>
</evidence>
<dbReference type="Proteomes" id="UP000664654">
    <property type="component" value="Unassembled WGS sequence"/>
</dbReference>
<keyword evidence="4 9" id="KW-0812">Transmembrane</keyword>
<feature type="transmembrane region" description="Helical" evidence="10">
    <location>
        <begin position="399"/>
        <end position="423"/>
    </location>
</feature>
<gene>
    <name evidence="12" type="ORF">J0A66_01885</name>
</gene>
<evidence type="ECO:0000256" key="3">
    <source>
        <dbReference type="ARBA" id="ARBA00019906"/>
    </source>
</evidence>
<dbReference type="InterPro" id="IPR003918">
    <property type="entry name" value="NADH_UbQ_OxRdtase"/>
</dbReference>
<keyword evidence="13" id="KW-1185">Reference proteome</keyword>
<dbReference type="GO" id="GO:0015990">
    <property type="term" value="P:electron transport coupled proton transport"/>
    <property type="evidence" value="ECO:0007669"/>
    <property type="project" value="TreeGrafter"/>
</dbReference>
<organism evidence="12 13">
    <name type="scientific">Bowmanella dokdonensis</name>
    <dbReference type="NCBI Taxonomy" id="751969"/>
    <lineage>
        <taxon>Bacteria</taxon>
        <taxon>Pseudomonadati</taxon>
        <taxon>Pseudomonadota</taxon>
        <taxon>Gammaproteobacteria</taxon>
        <taxon>Alteromonadales</taxon>
        <taxon>Alteromonadaceae</taxon>
        <taxon>Bowmanella</taxon>
    </lineage>
</organism>
<feature type="transmembrane region" description="Helical" evidence="10">
    <location>
        <begin position="443"/>
        <end position="464"/>
    </location>
</feature>
<dbReference type="GO" id="GO:0012505">
    <property type="term" value="C:endomembrane system"/>
    <property type="evidence" value="ECO:0007669"/>
    <property type="project" value="UniProtKB-SubCell"/>
</dbReference>
<name>A0A939IPG4_9ALTE</name>
<accession>A0A939IPG4</accession>
<dbReference type="GO" id="GO:0042773">
    <property type="term" value="P:ATP synthesis coupled electron transport"/>
    <property type="evidence" value="ECO:0007669"/>
    <property type="project" value="InterPro"/>
</dbReference>
<comment type="subcellular location">
    <subcellularLocation>
        <location evidence="1">Endomembrane system</location>
        <topology evidence="1">Multi-pass membrane protein</topology>
    </subcellularLocation>
    <subcellularLocation>
        <location evidence="9">Membrane</location>
        <topology evidence="9">Multi-pass membrane protein</topology>
    </subcellularLocation>
</comment>
<dbReference type="RefSeq" id="WP_206572066.1">
    <property type="nucleotide sequence ID" value="NZ_JAFKCV010000001.1"/>
</dbReference>
<comment type="caution">
    <text evidence="12">The sequence shown here is derived from an EMBL/GenBank/DDBJ whole genome shotgun (WGS) entry which is preliminary data.</text>
</comment>
<evidence type="ECO:0000256" key="7">
    <source>
        <dbReference type="ARBA" id="ARBA00031584"/>
    </source>
</evidence>
<feature type="transmembrane region" description="Helical" evidence="10">
    <location>
        <begin position="102"/>
        <end position="119"/>
    </location>
</feature>
<dbReference type="GO" id="GO:0003954">
    <property type="term" value="F:NADH dehydrogenase activity"/>
    <property type="evidence" value="ECO:0007669"/>
    <property type="project" value="TreeGrafter"/>
</dbReference>
<dbReference type="Pfam" id="PF00361">
    <property type="entry name" value="Proton_antipo_M"/>
    <property type="match status" value="1"/>
</dbReference>
<evidence type="ECO:0000313" key="13">
    <source>
        <dbReference type="Proteomes" id="UP000664654"/>
    </source>
</evidence>
<dbReference type="GO" id="GO:0016020">
    <property type="term" value="C:membrane"/>
    <property type="evidence" value="ECO:0007669"/>
    <property type="project" value="UniProtKB-SubCell"/>
</dbReference>
<dbReference type="PRINTS" id="PR01437">
    <property type="entry name" value="NUOXDRDTASE4"/>
</dbReference>
<feature type="transmembrane region" description="Helical" evidence="10">
    <location>
        <begin position="125"/>
        <end position="145"/>
    </location>
</feature>
<feature type="transmembrane region" description="Helical" evidence="10">
    <location>
        <begin position="69"/>
        <end position="90"/>
    </location>
</feature>
<feature type="transmembrane region" description="Helical" evidence="10">
    <location>
        <begin position="6"/>
        <end position="21"/>
    </location>
</feature>
<dbReference type="AlphaFoldDB" id="A0A939IPG4"/>
<feature type="transmembrane region" description="Helical" evidence="10">
    <location>
        <begin position="28"/>
        <end position="49"/>
    </location>
</feature>
<feature type="transmembrane region" description="Helical" evidence="10">
    <location>
        <begin position="157"/>
        <end position="178"/>
    </location>
</feature>
<feature type="transmembrane region" description="Helical" evidence="10">
    <location>
        <begin position="239"/>
        <end position="259"/>
    </location>
</feature>